<reference evidence="2" key="1">
    <citation type="submission" date="2022-10" db="EMBL/GenBank/DDBJ databases">
        <title>Tapping the CABI collections for fungal endophytes: first genome assemblies for Collariella, Neodidymelliopsis, Ascochyta clinopodiicola, Didymella pomorum, Didymosphaeria variabile, Neocosmospora piperis and Neocucurbitaria cava.</title>
        <authorList>
            <person name="Hill R."/>
        </authorList>
    </citation>
    <scope>NUCLEOTIDE SEQUENCE</scope>
    <source>
        <strain evidence="2">IMI 366586</strain>
    </source>
</reference>
<proteinExistence type="predicted"/>
<dbReference type="OrthoDB" id="5020929at2759"/>
<evidence type="ECO:0000256" key="1">
    <source>
        <dbReference type="SAM" id="MobiDB-lite"/>
    </source>
</evidence>
<evidence type="ECO:0000313" key="2">
    <source>
        <dbReference type="EMBL" id="KAJ4318383.1"/>
    </source>
</evidence>
<dbReference type="AlphaFoldDB" id="A0A9W9BNX8"/>
<sequence>MATPPTLSTPRLSYPWTFSLAKALENSIGPLPDPVATQGAELVPPPETPALRYPPTDPTFVETLTKRLERLVWRQEIRINIYGVDFAEEWPISRTPRLLADEAAAQRIAFLQKDMHLDSSSTSESEGEDERRILRLKKMLRRSRKQPRPSDVQLPSPQSTTEEEAGGQPPAPMPSLKRKRSSIPFESKKVVRTSKELSPVAENTLPLGEGWPDAPMPEHEGRRCFQILVAEVLLL</sequence>
<name>A0A9W9BNX8_9HYPO</name>
<protein>
    <submittedName>
        <fullName evidence="2">Uncharacterized protein</fullName>
    </submittedName>
</protein>
<gene>
    <name evidence="2" type="ORF">N0V84_006893</name>
</gene>
<keyword evidence="3" id="KW-1185">Reference proteome</keyword>
<accession>A0A9W9BNX8</accession>
<dbReference type="Proteomes" id="UP001140502">
    <property type="component" value="Unassembled WGS sequence"/>
</dbReference>
<dbReference type="EMBL" id="JAPEUR010000142">
    <property type="protein sequence ID" value="KAJ4318383.1"/>
    <property type="molecule type" value="Genomic_DNA"/>
</dbReference>
<evidence type="ECO:0000313" key="3">
    <source>
        <dbReference type="Proteomes" id="UP001140502"/>
    </source>
</evidence>
<feature type="compositionally biased region" description="Basic and acidic residues" evidence="1">
    <location>
        <begin position="186"/>
        <end position="195"/>
    </location>
</feature>
<comment type="caution">
    <text evidence="2">The sequence shown here is derived from an EMBL/GenBank/DDBJ whole genome shotgun (WGS) entry which is preliminary data.</text>
</comment>
<feature type="region of interest" description="Disordered" evidence="1">
    <location>
        <begin position="140"/>
        <end position="215"/>
    </location>
</feature>
<organism evidence="2 3">
    <name type="scientific">Fusarium piperis</name>
    <dbReference type="NCBI Taxonomy" id="1435070"/>
    <lineage>
        <taxon>Eukaryota</taxon>
        <taxon>Fungi</taxon>
        <taxon>Dikarya</taxon>
        <taxon>Ascomycota</taxon>
        <taxon>Pezizomycotina</taxon>
        <taxon>Sordariomycetes</taxon>
        <taxon>Hypocreomycetidae</taxon>
        <taxon>Hypocreales</taxon>
        <taxon>Nectriaceae</taxon>
        <taxon>Fusarium</taxon>
        <taxon>Fusarium solani species complex</taxon>
    </lineage>
</organism>